<dbReference type="PROSITE" id="PS51318">
    <property type="entry name" value="TAT"/>
    <property type="match status" value="1"/>
</dbReference>
<keyword evidence="4" id="KW-0997">Cell inner membrane</keyword>
<protein>
    <submittedName>
        <fullName evidence="7">Nitrate ABC transporter substrate-binding protein</fullName>
    </submittedName>
</protein>
<evidence type="ECO:0000313" key="8">
    <source>
        <dbReference type="Proteomes" id="UP000633136"/>
    </source>
</evidence>
<accession>A0A917AUY3</accession>
<dbReference type="Gene3D" id="3.40.190.10">
    <property type="entry name" value="Periplasmic binding protein-like II"/>
    <property type="match status" value="2"/>
</dbReference>
<evidence type="ECO:0000256" key="4">
    <source>
        <dbReference type="ARBA" id="ARBA00022519"/>
    </source>
</evidence>
<proteinExistence type="inferred from homology"/>
<dbReference type="Pfam" id="PF13379">
    <property type="entry name" value="NMT1_2"/>
    <property type="match status" value="1"/>
</dbReference>
<dbReference type="RefSeq" id="WP_188686717.1">
    <property type="nucleotide sequence ID" value="NZ_BMIS01000017.1"/>
</dbReference>
<evidence type="ECO:0000313" key="7">
    <source>
        <dbReference type="EMBL" id="GGE78066.1"/>
    </source>
</evidence>
<evidence type="ECO:0000256" key="3">
    <source>
        <dbReference type="ARBA" id="ARBA00022475"/>
    </source>
</evidence>
<dbReference type="PANTHER" id="PTHR30024:SF43">
    <property type="entry name" value="BLL4572 PROTEIN"/>
    <property type="match status" value="1"/>
</dbReference>
<keyword evidence="8" id="KW-1185">Reference proteome</keyword>
<keyword evidence="5" id="KW-0472">Membrane</keyword>
<evidence type="ECO:0000256" key="1">
    <source>
        <dbReference type="ARBA" id="ARBA00004533"/>
    </source>
</evidence>
<comment type="similarity">
    <text evidence="6">Belongs to the CmpA/NrtA family.</text>
</comment>
<evidence type="ECO:0000256" key="2">
    <source>
        <dbReference type="ARBA" id="ARBA00022448"/>
    </source>
</evidence>
<dbReference type="SUPFAM" id="SSF53850">
    <property type="entry name" value="Periplasmic binding protein-like II"/>
    <property type="match status" value="1"/>
</dbReference>
<comment type="subcellular location">
    <subcellularLocation>
        <location evidence="1">Cell inner membrane</location>
    </subcellularLocation>
</comment>
<dbReference type="Proteomes" id="UP000633136">
    <property type="component" value="Unassembled WGS sequence"/>
</dbReference>
<dbReference type="GO" id="GO:0005886">
    <property type="term" value="C:plasma membrane"/>
    <property type="evidence" value="ECO:0007669"/>
    <property type="project" value="UniProtKB-SubCell"/>
</dbReference>
<dbReference type="AlphaFoldDB" id="A0A917AUY3"/>
<keyword evidence="2" id="KW-0813">Transport</keyword>
<dbReference type="EMBL" id="BMIS01000017">
    <property type="protein sequence ID" value="GGE78066.1"/>
    <property type="molecule type" value="Genomic_DNA"/>
</dbReference>
<dbReference type="InterPro" id="IPR006311">
    <property type="entry name" value="TAT_signal"/>
</dbReference>
<reference evidence="7" key="2">
    <citation type="submission" date="2020-09" db="EMBL/GenBank/DDBJ databases">
        <authorList>
            <person name="Sun Q."/>
            <person name="Zhou Y."/>
        </authorList>
    </citation>
    <scope>NUCLEOTIDE SEQUENCE</scope>
    <source>
        <strain evidence="7">CGMCC 1.15388</strain>
    </source>
</reference>
<dbReference type="PANTHER" id="PTHR30024">
    <property type="entry name" value="ALIPHATIC SULFONATES-BINDING PROTEIN-RELATED"/>
    <property type="match status" value="1"/>
</dbReference>
<organism evidence="7 8">
    <name type="scientific">Nesterenkonia cremea</name>
    <dbReference type="NCBI Taxonomy" id="1882340"/>
    <lineage>
        <taxon>Bacteria</taxon>
        <taxon>Bacillati</taxon>
        <taxon>Actinomycetota</taxon>
        <taxon>Actinomycetes</taxon>
        <taxon>Micrococcales</taxon>
        <taxon>Micrococcaceae</taxon>
        <taxon>Nesterenkonia</taxon>
    </lineage>
</organism>
<evidence type="ECO:0000256" key="6">
    <source>
        <dbReference type="ARBA" id="ARBA00024031"/>
    </source>
</evidence>
<dbReference type="CDD" id="cd13553">
    <property type="entry name" value="PBP2_NrtA_CpmA_like"/>
    <property type="match status" value="1"/>
</dbReference>
<comment type="caution">
    <text evidence="7">The sequence shown here is derived from an EMBL/GenBank/DDBJ whole genome shotgun (WGS) entry which is preliminary data.</text>
</comment>
<dbReference type="InterPro" id="IPR044527">
    <property type="entry name" value="NrtA/CpmA_ABC-bd_dom"/>
</dbReference>
<reference evidence="7" key="1">
    <citation type="journal article" date="2014" name="Int. J. Syst. Evol. Microbiol.">
        <title>Complete genome sequence of Corynebacterium casei LMG S-19264T (=DSM 44701T), isolated from a smear-ripened cheese.</title>
        <authorList>
            <consortium name="US DOE Joint Genome Institute (JGI-PGF)"/>
            <person name="Walter F."/>
            <person name="Albersmeier A."/>
            <person name="Kalinowski J."/>
            <person name="Ruckert C."/>
        </authorList>
    </citation>
    <scope>NUCLEOTIDE SEQUENCE</scope>
    <source>
        <strain evidence="7">CGMCC 1.15388</strain>
    </source>
</reference>
<gene>
    <name evidence="7" type="primary">nrtA</name>
    <name evidence="7" type="ORF">GCM10011401_26690</name>
</gene>
<sequence length="418" mass="44832">MHRSSAAAVPSVRALTRRRLVGLGAGASAAALLAACGRAGSSSAVHAPEFEPALPAPDGLEQRDITIGFVPITCSSPIVNAAALNIYEHYGLNVTLRRFTGWAELWIAYVAGELDATQFLAPMPLAIHHGFADGQRDTRLPYVTNINGNGISVSQELQGQVEGPEDFAGLRLGLPFDYSVHNLLSRDYLASGGLNPDEDVDLRIMRPADMVTALSVGQIDAFCLPDQFNQRAVAEGAGFIHTLTKDLWADHPCCSFAVADDFAAANPNTYTALLRAIGDSALYIDDPDHRADTASLMAQPAYLGLPEPVLTAVLTGEFPDGTGQERSVPDRIGFQPYPHESYGVWMVDAMQRWGLTGDQSFSTAQDYSAAVGEVFDAEAAREVLGELGGVTEERSAETVLGETFRPQNPAEWNEQVTQ</sequence>
<keyword evidence="3" id="KW-1003">Cell membrane</keyword>
<name>A0A917AUY3_9MICC</name>
<evidence type="ECO:0000256" key="5">
    <source>
        <dbReference type="ARBA" id="ARBA00023136"/>
    </source>
</evidence>